<keyword evidence="5" id="KW-1185">Reference proteome</keyword>
<dbReference type="InterPro" id="IPR011006">
    <property type="entry name" value="CheY-like_superfamily"/>
</dbReference>
<dbReference type="Pfam" id="PF00072">
    <property type="entry name" value="Response_reg"/>
    <property type="match status" value="1"/>
</dbReference>
<dbReference type="SUPFAM" id="SSF52172">
    <property type="entry name" value="CheY-like"/>
    <property type="match status" value="1"/>
</dbReference>
<gene>
    <name evidence="4" type="ORF">SAMN05216233_1451</name>
</gene>
<proteinExistence type="predicted"/>
<dbReference type="PANTHER" id="PTHR43228:SF1">
    <property type="entry name" value="TWO-COMPONENT RESPONSE REGULATOR ARR22"/>
    <property type="match status" value="1"/>
</dbReference>
<dbReference type="InterPro" id="IPR008327">
    <property type="entry name" value="Sig_transdc_resp-reg_antiterm"/>
</dbReference>
<dbReference type="PROSITE" id="PS50921">
    <property type="entry name" value="ANTAR"/>
    <property type="match status" value="1"/>
</dbReference>
<dbReference type="Gene3D" id="1.10.10.10">
    <property type="entry name" value="Winged helix-like DNA-binding domain superfamily/Winged helix DNA-binding domain"/>
    <property type="match status" value="1"/>
</dbReference>
<sequence length="189" mass="20809">MKYRIVIVDDEPLIRKGIREILEGAGYDVVAEATDGLDAVVVCHKHRPDLVLMDINMPLLDGLKAAQMIRSEKTAGGILLVTANTGRESVDMAKEAGVIGYVVKPVKEESLLPMVEIAVARATEIAGLECDVEEARGQLEARKLVDRAKGLLMKTFDISEETAYKRLRKLSMDKRCSMKEIAKVIVMNA</sequence>
<accession>A0A1G5JTL6</accession>
<dbReference type="STRING" id="419481.SAMN05216233_1451"/>
<dbReference type="Proteomes" id="UP000198870">
    <property type="component" value="Unassembled WGS sequence"/>
</dbReference>
<organism evidence="4 5">
    <name type="scientific">Desulfoluna spongiiphila</name>
    <dbReference type="NCBI Taxonomy" id="419481"/>
    <lineage>
        <taxon>Bacteria</taxon>
        <taxon>Pseudomonadati</taxon>
        <taxon>Thermodesulfobacteriota</taxon>
        <taxon>Desulfobacteria</taxon>
        <taxon>Desulfobacterales</taxon>
        <taxon>Desulfolunaceae</taxon>
        <taxon>Desulfoluna</taxon>
    </lineage>
</organism>
<evidence type="ECO:0000313" key="5">
    <source>
        <dbReference type="Proteomes" id="UP000198870"/>
    </source>
</evidence>
<dbReference type="PIRSF" id="PIRSF036382">
    <property type="entry name" value="RR_antiterm"/>
    <property type="match status" value="1"/>
</dbReference>
<evidence type="ECO:0000313" key="4">
    <source>
        <dbReference type="EMBL" id="SCY91210.1"/>
    </source>
</evidence>
<dbReference type="Gene3D" id="3.40.50.2300">
    <property type="match status" value="1"/>
</dbReference>
<evidence type="ECO:0000256" key="1">
    <source>
        <dbReference type="PROSITE-ProRule" id="PRU00169"/>
    </source>
</evidence>
<dbReference type="Pfam" id="PF03861">
    <property type="entry name" value="ANTAR"/>
    <property type="match status" value="1"/>
</dbReference>
<dbReference type="RefSeq" id="WP_092216020.1">
    <property type="nucleotide sequence ID" value="NZ_FMUX01000045.1"/>
</dbReference>
<evidence type="ECO:0000259" key="2">
    <source>
        <dbReference type="PROSITE" id="PS50110"/>
    </source>
</evidence>
<reference evidence="4 5" key="1">
    <citation type="submission" date="2016-10" db="EMBL/GenBank/DDBJ databases">
        <authorList>
            <person name="de Groot N.N."/>
        </authorList>
    </citation>
    <scope>NUCLEOTIDE SEQUENCE [LARGE SCALE GENOMIC DNA]</scope>
    <source>
        <strain evidence="4 5">AA1</strain>
    </source>
</reference>
<feature type="modified residue" description="4-aspartylphosphate" evidence="1">
    <location>
        <position position="54"/>
    </location>
</feature>
<dbReference type="AlphaFoldDB" id="A0A1G5JTL6"/>
<feature type="domain" description="Response regulatory" evidence="2">
    <location>
        <begin position="4"/>
        <end position="119"/>
    </location>
</feature>
<feature type="domain" description="ANTAR" evidence="3">
    <location>
        <begin position="125"/>
        <end position="186"/>
    </location>
</feature>
<protein>
    <submittedName>
        <fullName evidence="4">Response regulator receiver and ANTAR domain protein</fullName>
    </submittedName>
</protein>
<dbReference type="InterPro" id="IPR001789">
    <property type="entry name" value="Sig_transdc_resp-reg_receiver"/>
</dbReference>
<dbReference type="PROSITE" id="PS50110">
    <property type="entry name" value="RESPONSE_REGULATORY"/>
    <property type="match status" value="1"/>
</dbReference>
<keyword evidence="1" id="KW-0597">Phosphoprotein</keyword>
<name>A0A1G5JTL6_9BACT</name>
<dbReference type="OrthoDB" id="9816469at2"/>
<dbReference type="InterPro" id="IPR036388">
    <property type="entry name" value="WH-like_DNA-bd_sf"/>
</dbReference>
<dbReference type="SMART" id="SM01012">
    <property type="entry name" value="ANTAR"/>
    <property type="match status" value="1"/>
</dbReference>
<dbReference type="GO" id="GO:0000160">
    <property type="term" value="P:phosphorelay signal transduction system"/>
    <property type="evidence" value="ECO:0007669"/>
    <property type="project" value="InterPro"/>
</dbReference>
<dbReference type="PANTHER" id="PTHR43228">
    <property type="entry name" value="TWO-COMPONENT RESPONSE REGULATOR"/>
    <property type="match status" value="1"/>
</dbReference>
<dbReference type="EMBL" id="FMUX01000045">
    <property type="protein sequence ID" value="SCY91210.1"/>
    <property type="molecule type" value="Genomic_DNA"/>
</dbReference>
<dbReference type="InterPro" id="IPR005561">
    <property type="entry name" value="ANTAR"/>
</dbReference>
<dbReference type="GO" id="GO:0003723">
    <property type="term" value="F:RNA binding"/>
    <property type="evidence" value="ECO:0007669"/>
    <property type="project" value="InterPro"/>
</dbReference>
<dbReference type="InterPro" id="IPR052048">
    <property type="entry name" value="ST_Response_Regulator"/>
</dbReference>
<dbReference type="SMART" id="SM00448">
    <property type="entry name" value="REC"/>
    <property type="match status" value="1"/>
</dbReference>
<evidence type="ECO:0000259" key="3">
    <source>
        <dbReference type="PROSITE" id="PS50921"/>
    </source>
</evidence>